<protein>
    <submittedName>
        <fullName evidence="1">Uncharacterized protein</fullName>
    </submittedName>
</protein>
<keyword evidence="2" id="KW-1185">Reference proteome</keyword>
<dbReference type="EMBL" id="CATQJL010000326">
    <property type="protein sequence ID" value="CAJ0609130.1"/>
    <property type="molecule type" value="Genomic_DNA"/>
</dbReference>
<gene>
    <name evidence="1" type="ORF">CYNAS_LOCUS21113</name>
</gene>
<evidence type="ECO:0000313" key="2">
    <source>
        <dbReference type="Proteomes" id="UP001176961"/>
    </source>
</evidence>
<dbReference type="Proteomes" id="UP001176961">
    <property type="component" value="Unassembled WGS sequence"/>
</dbReference>
<reference evidence="1" key="1">
    <citation type="submission" date="2023-07" db="EMBL/GenBank/DDBJ databases">
        <authorList>
            <consortium name="CYATHOMIX"/>
        </authorList>
    </citation>
    <scope>NUCLEOTIDE SEQUENCE</scope>
    <source>
        <strain evidence="1">N/A</strain>
    </source>
</reference>
<evidence type="ECO:0000313" key="1">
    <source>
        <dbReference type="EMBL" id="CAJ0609130.1"/>
    </source>
</evidence>
<accession>A0AA36HE50</accession>
<comment type="caution">
    <text evidence="1">The sequence shown here is derived from an EMBL/GenBank/DDBJ whole genome shotgun (WGS) entry which is preliminary data.</text>
</comment>
<dbReference type="AlphaFoldDB" id="A0AA36HE50"/>
<name>A0AA36HE50_CYLNA</name>
<organism evidence="1 2">
    <name type="scientific">Cylicocyclus nassatus</name>
    <name type="common">Nematode worm</name>
    <dbReference type="NCBI Taxonomy" id="53992"/>
    <lineage>
        <taxon>Eukaryota</taxon>
        <taxon>Metazoa</taxon>
        <taxon>Ecdysozoa</taxon>
        <taxon>Nematoda</taxon>
        <taxon>Chromadorea</taxon>
        <taxon>Rhabditida</taxon>
        <taxon>Rhabditina</taxon>
        <taxon>Rhabditomorpha</taxon>
        <taxon>Strongyloidea</taxon>
        <taxon>Strongylidae</taxon>
        <taxon>Cylicocyclus</taxon>
    </lineage>
</organism>
<sequence>MEESLKIRNIDGAHRKQALLHCGATQMVYNWLHLNKESSRTKSLVTPGNGNSKDSTPLTKLTVQRFLPMEGISFVVPRTSLSTYGVPLIYLLHYQCERIVMLRGKGTVEKERTRMRLYS</sequence>
<proteinExistence type="predicted"/>